<dbReference type="InterPro" id="IPR029479">
    <property type="entry name" value="Nitroreductase"/>
</dbReference>
<dbReference type="Pfam" id="PF00881">
    <property type="entry name" value="Nitroreductase"/>
    <property type="match status" value="1"/>
</dbReference>
<evidence type="ECO:0000256" key="4">
    <source>
        <dbReference type="ARBA" id="ARBA00022643"/>
    </source>
</evidence>
<dbReference type="Gene3D" id="3.40.109.10">
    <property type="entry name" value="NADH Oxidase"/>
    <property type="match status" value="1"/>
</dbReference>
<evidence type="ECO:0000256" key="1">
    <source>
        <dbReference type="ARBA" id="ARBA00001917"/>
    </source>
</evidence>
<dbReference type="EMBL" id="CP034413">
    <property type="protein sequence ID" value="QCI59272.2"/>
    <property type="molecule type" value="Genomic_DNA"/>
</dbReference>
<dbReference type="PANTHER" id="PTHR43673">
    <property type="entry name" value="NAD(P)H NITROREDUCTASE YDGI-RELATED"/>
    <property type="match status" value="1"/>
</dbReference>
<proteinExistence type="inferred from homology"/>
<dbReference type="GeneID" id="89523059"/>
<dbReference type="KEGG" id="obj:EIO64_08565"/>
<name>A0A856HZL6_9FIRM</name>
<protein>
    <submittedName>
        <fullName evidence="7">Nitroreductase family protein</fullName>
    </submittedName>
</protein>
<dbReference type="GO" id="GO:0016491">
    <property type="term" value="F:oxidoreductase activity"/>
    <property type="evidence" value="ECO:0007669"/>
    <property type="project" value="UniProtKB-KW"/>
</dbReference>
<keyword evidence="5" id="KW-0560">Oxidoreductase</keyword>
<evidence type="ECO:0000256" key="3">
    <source>
        <dbReference type="ARBA" id="ARBA00022630"/>
    </source>
</evidence>
<gene>
    <name evidence="7" type="ORF">EIO64_08565</name>
</gene>
<dbReference type="SUPFAM" id="SSF55469">
    <property type="entry name" value="FMN-dependent nitroreductase-like"/>
    <property type="match status" value="1"/>
</dbReference>
<dbReference type="Proteomes" id="UP000298642">
    <property type="component" value="Chromosome"/>
</dbReference>
<evidence type="ECO:0000259" key="6">
    <source>
        <dbReference type="Pfam" id="PF00881"/>
    </source>
</evidence>
<dbReference type="AlphaFoldDB" id="A0A856HZL6"/>
<keyword evidence="4" id="KW-0288">FMN</keyword>
<dbReference type="RefSeq" id="WP_158629751.1">
    <property type="nucleotide sequence ID" value="NZ_CP034413.3"/>
</dbReference>
<evidence type="ECO:0000256" key="2">
    <source>
        <dbReference type="ARBA" id="ARBA00007118"/>
    </source>
</evidence>
<comment type="similarity">
    <text evidence="2">Belongs to the nitroreductase family.</text>
</comment>
<organism evidence="7 8">
    <name type="scientific">Dysosmobacter welbionis</name>
    <dbReference type="NCBI Taxonomy" id="2093857"/>
    <lineage>
        <taxon>Bacteria</taxon>
        <taxon>Bacillati</taxon>
        <taxon>Bacillota</taxon>
        <taxon>Clostridia</taxon>
        <taxon>Eubacteriales</taxon>
        <taxon>Oscillospiraceae</taxon>
        <taxon>Dysosmobacter</taxon>
    </lineage>
</organism>
<evidence type="ECO:0000256" key="5">
    <source>
        <dbReference type="ARBA" id="ARBA00023002"/>
    </source>
</evidence>
<reference evidence="8" key="1">
    <citation type="submission" date="2018-12" db="EMBL/GenBank/DDBJ databases">
        <title>Dusodibacter welbiota gen. nov., sp. nov., isolated from human faeces and emended description of the Oscillibacter genus.</title>
        <authorList>
            <person name="Le Roy T."/>
            <person name="Van der Smissen P."/>
            <person name="Delzenne N."/>
            <person name="Muccioli G."/>
            <person name="Collet J.F."/>
            <person name="Cani P.D."/>
        </authorList>
    </citation>
    <scope>NUCLEOTIDE SEQUENCE [LARGE SCALE GENOMIC DNA]</scope>
    <source>
        <strain evidence="8">J115</strain>
    </source>
</reference>
<sequence length="177" mass="19358">MVTNEVLNTILSRKGVKQYKSNPVPRELLEAIVAAGIAAPNAFNRQAWHFSVITNKTLLEEIDAETNHRLGDEEGYHSLYGAPVLIVISSARDNNFAKQDCSAANENMALAAKSLGLASRYLDVPNLYTNTPEGAGCKEMCGIPKDYDTVCFLCLGYSDDISEQPTPKRGDVVNYVD</sequence>
<accession>A0A856HZL6</accession>
<comment type="cofactor">
    <cofactor evidence="1">
        <name>FMN</name>
        <dbReference type="ChEBI" id="CHEBI:58210"/>
    </cofactor>
</comment>
<dbReference type="InterPro" id="IPR000415">
    <property type="entry name" value="Nitroreductase-like"/>
</dbReference>
<dbReference type="PANTHER" id="PTHR43673:SF2">
    <property type="entry name" value="NITROREDUCTASE"/>
    <property type="match status" value="1"/>
</dbReference>
<feature type="domain" description="Nitroreductase" evidence="6">
    <location>
        <begin position="10"/>
        <end position="157"/>
    </location>
</feature>
<keyword evidence="8" id="KW-1185">Reference proteome</keyword>
<keyword evidence="3" id="KW-0285">Flavoprotein</keyword>
<evidence type="ECO:0000313" key="7">
    <source>
        <dbReference type="EMBL" id="QCI59272.2"/>
    </source>
</evidence>
<evidence type="ECO:0000313" key="8">
    <source>
        <dbReference type="Proteomes" id="UP000298642"/>
    </source>
</evidence>